<dbReference type="Proteomes" id="UP001221898">
    <property type="component" value="Unassembled WGS sequence"/>
</dbReference>
<evidence type="ECO:0000256" key="1">
    <source>
        <dbReference type="SAM" id="MobiDB-lite"/>
    </source>
</evidence>
<protein>
    <submittedName>
        <fullName evidence="2">Uncharacterized protein</fullName>
    </submittedName>
</protein>
<gene>
    <name evidence="2" type="ORF">AAFF_G00078650</name>
</gene>
<organism evidence="2 3">
    <name type="scientific">Aldrovandia affinis</name>
    <dbReference type="NCBI Taxonomy" id="143900"/>
    <lineage>
        <taxon>Eukaryota</taxon>
        <taxon>Metazoa</taxon>
        <taxon>Chordata</taxon>
        <taxon>Craniata</taxon>
        <taxon>Vertebrata</taxon>
        <taxon>Euteleostomi</taxon>
        <taxon>Actinopterygii</taxon>
        <taxon>Neopterygii</taxon>
        <taxon>Teleostei</taxon>
        <taxon>Notacanthiformes</taxon>
        <taxon>Halosauridae</taxon>
        <taxon>Aldrovandia</taxon>
    </lineage>
</organism>
<comment type="caution">
    <text evidence="2">The sequence shown here is derived from an EMBL/GenBank/DDBJ whole genome shotgun (WGS) entry which is preliminary data.</text>
</comment>
<evidence type="ECO:0000313" key="3">
    <source>
        <dbReference type="Proteomes" id="UP001221898"/>
    </source>
</evidence>
<name>A0AAD7RXF7_9TELE</name>
<keyword evidence="3" id="KW-1185">Reference proteome</keyword>
<feature type="region of interest" description="Disordered" evidence="1">
    <location>
        <begin position="44"/>
        <end position="69"/>
    </location>
</feature>
<sequence length="87" mass="9282">MGTAQAPLPCPRRVVEGITLSSLSRAHSLSAPSPDLRQLSSALMNGNRAGKPPTGYGQGVNPTWRSLPGRANQADDMLLRLDQIEQC</sequence>
<reference evidence="2" key="1">
    <citation type="journal article" date="2023" name="Science">
        <title>Genome structures resolve the early diversification of teleost fishes.</title>
        <authorList>
            <person name="Parey E."/>
            <person name="Louis A."/>
            <person name="Montfort J."/>
            <person name="Bouchez O."/>
            <person name="Roques C."/>
            <person name="Iampietro C."/>
            <person name="Lluch J."/>
            <person name="Castinel A."/>
            <person name="Donnadieu C."/>
            <person name="Desvignes T."/>
            <person name="Floi Bucao C."/>
            <person name="Jouanno E."/>
            <person name="Wen M."/>
            <person name="Mejri S."/>
            <person name="Dirks R."/>
            <person name="Jansen H."/>
            <person name="Henkel C."/>
            <person name="Chen W.J."/>
            <person name="Zahm M."/>
            <person name="Cabau C."/>
            <person name="Klopp C."/>
            <person name="Thompson A.W."/>
            <person name="Robinson-Rechavi M."/>
            <person name="Braasch I."/>
            <person name="Lecointre G."/>
            <person name="Bobe J."/>
            <person name="Postlethwait J.H."/>
            <person name="Berthelot C."/>
            <person name="Roest Crollius H."/>
            <person name="Guiguen Y."/>
        </authorList>
    </citation>
    <scope>NUCLEOTIDE SEQUENCE</scope>
    <source>
        <strain evidence="2">NC1722</strain>
    </source>
</reference>
<evidence type="ECO:0000313" key="2">
    <source>
        <dbReference type="EMBL" id="KAJ8392059.1"/>
    </source>
</evidence>
<dbReference type="AlphaFoldDB" id="A0AAD7RXF7"/>
<dbReference type="EMBL" id="JAINUG010000149">
    <property type="protein sequence ID" value="KAJ8392059.1"/>
    <property type="molecule type" value="Genomic_DNA"/>
</dbReference>
<accession>A0AAD7RXF7</accession>
<proteinExistence type="predicted"/>